<keyword evidence="2" id="KW-0472">Membrane</keyword>
<keyword evidence="5" id="KW-1185">Reference proteome</keyword>
<evidence type="ECO:0000313" key="5">
    <source>
        <dbReference type="Proteomes" id="UP001237105"/>
    </source>
</evidence>
<dbReference type="InterPro" id="IPR036465">
    <property type="entry name" value="vWFA_dom_sf"/>
</dbReference>
<keyword evidence="2" id="KW-0812">Transmembrane</keyword>
<protein>
    <submittedName>
        <fullName evidence="4">Substrate-binding and VWA domain-containing protein</fullName>
    </submittedName>
</protein>
<evidence type="ECO:0000256" key="1">
    <source>
        <dbReference type="SAM" id="MobiDB-lite"/>
    </source>
</evidence>
<reference evidence="4 5" key="1">
    <citation type="submission" date="2023-05" db="EMBL/GenBank/DDBJ databases">
        <title>Draft genome sequence of Streptomyces sp. B-S-A12 isolated from a cave soil in Thailand.</title>
        <authorList>
            <person name="Chamroensaksri N."/>
            <person name="Muangham S."/>
        </authorList>
    </citation>
    <scope>NUCLEOTIDE SEQUENCE [LARGE SCALE GENOMIC DNA]</scope>
    <source>
        <strain evidence="4 5">B-S-A12</strain>
    </source>
</reference>
<evidence type="ECO:0000259" key="3">
    <source>
        <dbReference type="PROSITE" id="PS50234"/>
    </source>
</evidence>
<dbReference type="Pfam" id="PF13531">
    <property type="entry name" value="SBP_bac_11"/>
    <property type="match status" value="1"/>
</dbReference>
<dbReference type="Pfam" id="PF00092">
    <property type="entry name" value="VWA"/>
    <property type="match status" value="1"/>
</dbReference>
<dbReference type="SMART" id="SM00327">
    <property type="entry name" value="VWA"/>
    <property type="match status" value="1"/>
</dbReference>
<proteinExistence type="predicted"/>
<dbReference type="InterPro" id="IPR002035">
    <property type="entry name" value="VWF_A"/>
</dbReference>
<feature type="domain" description="VWFA" evidence="3">
    <location>
        <begin position="389"/>
        <end position="586"/>
    </location>
</feature>
<dbReference type="EMBL" id="JASCIS010000078">
    <property type="protein sequence ID" value="MDI3424195.1"/>
    <property type="molecule type" value="Genomic_DNA"/>
</dbReference>
<keyword evidence="2" id="KW-1133">Transmembrane helix</keyword>
<accession>A0ABT6T9W5</accession>
<dbReference type="SUPFAM" id="SSF53850">
    <property type="entry name" value="Periplasmic binding protein-like II"/>
    <property type="match status" value="1"/>
</dbReference>
<name>A0ABT6T9W5_9ACTN</name>
<evidence type="ECO:0000256" key="2">
    <source>
        <dbReference type="SAM" id="Phobius"/>
    </source>
</evidence>
<dbReference type="RefSeq" id="WP_282540019.1">
    <property type="nucleotide sequence ID" value="NZ_JASCIS010000078.1"/>
</dbReference>
<comment type="caution">
    <text evidence="4">The sequence shown here is derived from an EMBL/GenBank/DDBJ whole genome shotgun (WGS) entry which is preliminary data.</text>
</comment>
<organism evidence="4 5">
    <name type="scientific">Streptomyces luteolus</name>
    <dbReference type="NCBI Taxonomy" id="3043615"/>
    <lineage>
        <taxon>Bacteria</taxon>
        <taxon>Bacillati</taxon>
        <taxon>Actinomycetota</taxon>
        <taxon>Actinomycetes</taxon>
        <taxon>Kitasatosporales</taxon>
        <taxon>Streptomycetaceae</taxon>
        <taxon>Streptomyces</taxon>
    </lineage>
</organism>
<dbReference type="Gene3D" id="3.40.50.410">
    <property type="entry name" value="von Willebrand factor, type A domain"/>
    <property type="match status" value="1"/>
</dbReference>
<sequence length="592" mass="63162">MGRHHSPNTETTYATDAARSRRRARRRTVSIATILVLGVATGAGFAVRGGLLTFAGSCEDDAVQLDILAAPDIAPALDEAAELARDQDVTSDGRCLDVRVRAEEPHKVAGSLQGDGAPEFEVWVPDSDLWVDRASLGDSGEELTPAGNIASSPVTMGMVPSAAKSAGWPEKRYTWAELTALATKGDKLRLGAADPARSASGLLALTKIGASAAKADGPQSDTQVAATAKLLAERVSGSDTRALQTVARDDSGTEQGDPRRNQALIVSEQAAFTHNREAGEDGRLELFYPKDGAPRLDYPYTLVDESHMSTDESRAALRFMTLLGEDDSRGLLQKHGFRSGEQEEPAEDLVTAAGGREPQPYATAPAEPPAPKDLQATLGMWTITVQSARLTTVVDVSNSMGETVPNRGQSRLEVTKASLVRALSQFTPEDEIGVWEFATYLDGTRDYRKLVETRRLGDRTGGGTTQRERLTAAYRALHPKPGYTGLYDTSLAAYKDAQKSYVKGKFNAVVILTDGANQDPGSLSRRAVIDELQRLADPKRPVPLIAIAVGPDADEKEVKEIAAATGGSGYQIDDPTQMQEVILKAIIAAGGN</sequence>
<dbReference type="SUPFAM" id="SSF53300">
    <property type="entry name" value="vWA-like"/>
    <property type="match status" value="1"/>
</dbReference>
<gene>
    <name evidence="4" type="ORF">QIT00_37710</name>
</gene>
<dbReference type="Proteomes" id="UP001237105">
    <property type="component" value="Unassembled WGS sequence"/>
</dbReference>
<feature type="transmembrane region" description="Helical" evidence="2">
    <location>
        <begin position="29"/>
        <end position="47"/>
    </location>
</feature>
<feature type="region of interest" description="Disordered" evidence="1">
    <location>
        <begin position="1"/>
        <end position="21"/>
    </location>
</feature>
<evidence type="ECO:0000313" key="4">
    <source>
        <dbReference type="EMBL" id="MDI3424195.1"/>
    </source>
</evidence>
<dbReference type="PROSITE" id="PS50234">
    <property type="entry name" value="VWFA"/>
    <property type="match status" value="1"/>
</dbReference>